<evidence type="ECO:0000256" key="3">
    <source>
        <dbReference type="ARBA" id="ARBA00023163"/>
    </source>
</evidence>
<evidence type="ECO:0000256" key="1">
    <source>
        <dbReference type="ARBA" id="ARBA00023015"/>
    </source>
</evidence>
<dbReference type="PANTHER" id="PTHR43280:SF32">
    <property type="entry name" value="TRANSCRIPTIONAL REGULATORY PROTEIN"/>
    <property type="match status" value="1"/>
</dbReference>
<dbReference type="InterPro" id="IPR009057">
    <property type="entry name" value="Homeodomain-like_sf"/>
</dbReference>
<organism evidence="5 6">
    <name type="scientific">Gramella jeungdoensis</name>
    <dbReference type="NCBI Taxonomy" id="708091"/>
    <lineage>
        <taxon>Bacteria</taxon>
        <taxon>Pseudomonadati</taxon>
        <taxon>Bacteroidota</taxon>
        <taxon>Flavobacteriia</taxon>
        <taxon>Flavobacteriales</taxon>
        <taxon>Flavobacteriaceae</taxon>
        <taxon>Christiangramia</taxon>
    </lineage>
</organism>
<sequence length="296" mass="33845">MKTAHIKKHTISDIIEILGENPQYDGLYIHISKNKFKESPISYPFRSDNFTFICISNGELNIQLNLLKYSVKKNEAIVVVPNSVVQVLEISSELEIMTISFSLDFLLKNAFNKTDLDALNFLMTKNISKLILDSQEIAVVKNISHLIKTKLNDKLLFKNEIILHGFNLLMYELASIYKKQINTSEQSFSRQEELTLRFFRILEDNFKSERSVNFYADILCVTPGHLSKVLKEVAGKTASQLIDDVVIMEACILLNNPSITIAQIANELQFSDQSFFGKYFKNQIGISPSKYRNLKS</sequence>
<proteinExistence type="predicted"/>
<accession>A0A4Y8AVI1</accession>
<dbReference type="GO" id="GO:0043565">
    <property type="term" value="F:sequence-specific DNA binding"/>
    <property type="evidence" value="ECO:0007669"/>
    <property type="project" value="InterPro"/>
</dbReference>
<dbReference type="PRINTS" id="PR00032">
    <property type="entry name" value="HTHARAC"/>
</dbReference>
<keyword evidence="3" id="KW-0804">Transcription</keyword>
<evidence type="ECO:0000313" key="6">
    <source>
        <dbReference type="Proteomes" id="UP000298517"/>
    </source>
</evidence>
<evidence type="ECO:0000313" key="5">
    <source>
        <dbReference type="EMBL" id="TEW76489.1"/>
    </source>
</evidence>
<dbReference type="SMART" id="SM00342">
    <property type="entry name" value="HTH_ARAC"/>
    <property type="match status" value="1"/>
</dbReference>
<comment type="caution">
    <text evidence="5">The sequence shown here is derived from an EMBL/GenBank/DDBJ whole genome shotgun (WGS) entry which is preliminary data.</text>
</comment>
<keyword evidence="2" id="KW-0238">DNA-binding</keyword>
<dbReference type="InterPro" id="IPR020449">
    <property type="entry name" value="Tscrpt_reg_AraC-type_HTH"/>
</dbReference>
<evidence type="ECO:0000259" key="4">
    <source>
        <dbReference type="PROSITE" id="PS01124"/>
    </source>
</evidence>
<dbReference type="Gene3D" id="1.10.10.60">
    <property type="entry name" value="Homeodomain-like"/>
    <property type="match status" value="1"/>
</dbReference>
<reference evidence="5 6" key="1">
    <citation type="journal article" date="2011" name="J. Microbiol.">
        <title>Gramella jeungdoensis sp. nov., isolated from a solar saltern in Korea.</title>
        <authorList>
            <person name="Joung Y."/>
            <person name="Kim H."/>
            <person name="Jang T."/>
            <person name="Ahn T.S."/>
            <person name="Joh K."/>
        </authorList>
    </citation>
    <scope>NUCLEOTIDE SEQUENCE [LARGE SCALE GENOMIC DNA]</scope>
    <source>
        <strain evidence="5 6">KCTC 23123</strain>
    </source>
</reference>
<evidence type="ECO:0000256" key="2">
    <source>
        <dbReference type="ARBA" id="ARBA00023125"/>
    </source>
</evidence>
<dbReference type="OrthoDB" id="632644at2"/>
<keyword evidence="6" id="KW-1185">Reference proteome</keyword>
<protein>
    <submittedName>
        <fullName evidence="5">AraC family transcriptional regulator</fullName>
    </submittedName>
</protein>
<dbReference type="Pfam" id="PF12833">
    <property type="entry name" value="HTH_18"/>
    <property type="match status" value="1"/>
</dbReference>
<dbReference type="RefSeq" id="WP_134246501.1">
    <property type="nucleotide sequence ID" value="NZ_SNQI01000001.1"/>
</dbReference>
<dbReference type="GO" id="GO:0003700">
    <property type="term" value="F:DNA-binding transcription factor activity"/>
    <property type="evidence" value="ECO:0007669"/>
    <property type="project" value="InterPro"/>
</dbReference>
<dbReference type="SUPFAM" id="SSF46689">
    <property type="entry name" value="Homeodomain-like"/>
    <property type="match status" value="1"/>
</dbReference>
<keyword evidence="1" id="KW-0805">Transcription regulation</keyword>
<gene>
    <name evidence="5" type="ORF">E2488_01170</name>
</gene>
<dbReference type="AlphaFoldDB" id="A0A4Y8AVI1"/>
<name>A0A4Y8AVI1_9FLAO</name>
<dbReference type="PANTHER" id="PTHR43280">
    <property type="entry name" value="ARAC-FAMILY TRANSCRIPTIONAL REGULATOR"/>
    <property type="match status" value="1"/>
</dbReference>
<feature type="domain" description="HTH araC/xylS-type" evidence="4">
    <location>
        <begin position="196"/>
        <end position="294"/>
    </location>
</feature>
<dbReference type="PROSITE" id="PS01124">
    <property type="entry name" value="HTH_ARAC_FAMILY_2"/>
    <property type="match status" value="1"/>
</dbReference>
<dbReference type="Proteomes" id="UP000298517">
    <property type="component" value="Unassembled WGS sequence"/>
</dbReference>
<dbReference type="InterPro" id="IPR018060">
    <property type="entry name" value="HTH_AraC"/>
</dbReference>
<dbReference type="EMBL" id="SNQI01000001">
    <property type="protein sequence ID" value="TEW76489.1"/>
    <property type="molecule type" value="Genomic_DNA"/>
</dbReference>